<comment type="caution">
    <text evidence="2">The sequence shown here is derived from an EMBL/GenBank/DDBJ whole genome shotgun (WGS) entry which is preliminary data.</text>
</comment>
<keyword evidence="3" id="KW-1185">Reference proteome</keyword>
<evidence type="ECO:0000313" key="2">
    <source>
        <dbReference type="EMBL" id="KAF2266960.1"/>
    </source>
</evidence>
<feature type="region of interest" description="Disordered" evidence="1">
    <location>
        <begin position="83"/>
        <end position="103"/>
    </location>
</feature>
<name>A0A9P4KE66_9PLEO</name>
<dbReference type="AlphaFoldDB" id="A0A9P4KE66"/>
<dbReference type="EMBL" id="ML986594">
    <property type="protein sequence ID" value="KAF2266960.1"/>
    <property type="molecule type" value="Genomic_DNA"/>
</dbReference>
<feature type="region of interest" description="Disordered" evidence="1">
    <location>
        <begin position="135"/>
        <end position="220"/>
    </location>
</feature>
<sequence>MTRWLSSQAPVRRLVDYVCQAVPVPMEGPNSDTTWTATGMFPQLVANLTSRAGPSGYPLRRTHALAIRILHILSGRSARYSLRGHKQGPELSLSPPELSAPTTPALRRTSLHHHIHIHPPFLHTHAVHARCLAPSSVRPPAHPHRYPASSTARKQHSSRSIANPTLPATGRLPTFPPPTQHHTVRRTPPTLRRAHTPGNQAGAARASVSAQRLPQLRTDE</sequence>
<gene>
    <name evidence="2" type="ORF">CC78DRAFT_577494</name>
</gene>
<organism evidence="2 3">
    <name type="scientific">Lojkania enalia</name>
    <dbReference type="NCBI Taxonomy" id="147567"/>
    <lineage>
        <taxon>Eukaryota</taxon>
        <taxon>Fungi</taxon>
        <taxon>Dikarya</taxon>
        <taxon>Ascomycota</taxon>
        <taxon>Pezizomycotina</taxon>
        <taxon>Dothideomycetes</taxon>
        <taxon>Pleosporomycetidae</taxon>
        <taxon>Pleosporales</taxon>
        <taxon>Pleosporales incertae sedis</taxon>
        <taxon>Lojkania</taxon>
    </lineage>
</organism>
<accession>A0A9P4KE66</accession>
<evidence type="ECO:0000313" key="3">
    <source>
        <dbReference type="Proteomes" id="UP000800093"/>
    </source>
</evidence>
<protein>
    <submittedName>
        <fullName evidence="2">Uncharacterized protein</fullName>
    </submittedName>
</protein>
<feature type="compositionally biased region" description="Polar residues" evidence="1">
    <location>
        <begin position="148"/>
        <end position="163"/>
    </location>
</feature>
<reference evidence="3" key="1">
    <citation type="journal article" date="2020" name="Stud. Mycol.">
        <title>101 Dothideomycetes genomes: A test case for predicting lifestyles and emergence of pathogens.</title>
        <authorList>
            <person name="Haridas S."/>
            <person name="Albert R."/>
            <person name="Binder M."/>
            <person name="Bloem J."/>
            <person name="LaButti K."/>
            <person name="Salamov A."/>
            <person name="Andreopoulos B."/>
            <person name="Baker S."/>
            <person name="Barry K."/>
            <person name="Bills G."/>
            <person name="Bluhm B."/>
            <person name="Cannon C."/>
            <person name="Castanera R."/>
            <person name="Culley D."/>
            <person name="Daum C."/>
            <person name="Ezra D."/>
            <person name="Gonzalez J."/>
            <person name="Henrissat B."/>
            <person name="Kuo A."/>
            <person name="Liang C."/>
            <person name="Lipzen A."/>
            <person name="Lutzoni F."/>
            <person name="Magnuson J."/>
            <person name="Mondo S."/>
            <person name="Nolan M."/>
            <person name="Ohm R."/>
            <person name="Pangilinan J."/>
            <person name="Park H.-J."/>
            <person name="Ramirez L."/>
            <person name="Alfaro M."/>
            <person name="Sun H."/>
            <person name="Tritt A."/>
            <person name="Yoshinaga Y."/>
            <person name="Zwiers L.-H."/>
            <person name="Turgeon B."/>
            <person name="Goodwin S."/>
            <person name="Spatafora J."/>
            <person name="Crous P."/>
            <person name="Grigoriev I."/>
        </authorList>
    </citation>
    <scope>NUCLEOTIDE SEQUENCE [LARGE SCALE GENOMIC DNA]</scope>
    <source>
        <strain evidence="3">CBS 304.66</strain>
    </source>
</reference>
<dbReference type="Proteomes" id="UP000800093">
    <property type="component" value="Unassembled WGS sequence"/>
</dbReference>
<proteinExistence type="predicted"/>
<evidence type="ECO:0000256" key="1">
    <source>
        <dbReference type="SAM" id="MobiDB-lite"/>
    </source>
</evidence>